<dbReference type="GO" id="GO:0016705">
    <property type="term" value="F:oxidoreductase activity, acting on paired donors, with incorporation or reduction of molecular oxygen"/>
    <property type="evidence" value="ECO:0007669"/>
    <property type="project" value="InterPro"/>
</dbReference>
<dbReference type="GO" id="GO:0005506">
    <property type="term" value="F:iron ion binding"/>
    <property type="evidence" value="ECO:0007669"/>
    <property type="project" value="InterPro"/>
</dbReference>
<comment type="similarity">
    <text evidence="10">Belongs to the cytochrome P450 family.</text>
</comment>
<keyword evidence="7 9" id="KW-0408">Iron</keyword>
<evidence type="ECO:0000256" key="2">
    <source>
        <dbReference type="ARBA" id="ARBA00022617"/>
    </source>
</evidence>
<comment type="cofactor">
    <cofactor evidence="9">
        <name>heme</name>
        <dbReference type="ChEBI" id="CHEBI:30413"/>
    </cofactor>
</comment>
<dbReference type="EMBL" id="LVLJ01001060">
    <property type="protein sequence ID" value="OAE31521.1"/>
    <property type="molecule type" value="Genomic_DNA"/>
</dbReference>
<evidence type="ECO:0000256" key="10">
    <source>
        <dbReference type="RuleBase" id="RU000461"/>
    </source>
</evidence>
<evidence type="ECO:0000256" key="7">
    <source>
        <dbReference type="ARBA" id="ARBA00023004"/>
    </source>
</evidence>
<dbReference type="AlphaFoldDB" id="A0A176WFY9"/>
<evidence type="ECO:0000256" key="4">
    <source>
        <dbReference type="ARBA" id="ARBA00022723"/>
    </source>
</evidence>
<evidence type="ECO:0008006" key="14">
    <source>
        <dbReference type="Google" id="ProtNLM"/>
    </source>
</evidence>
<dbReference type="InterPro" id="IPR017972">
    <property type="entry name" value="Cyt_P450_CS"/>
</dbReference>
<evidence type="ECO:0000256" key="6">
    <source>
        <dbReference type="ARBA" id="ARBA00023002"/>
    </source>
</evidence>
<dbReference type="Gene3D" id="1.10.630.10">
    <property type="entry name" value="Cytochrome P450"/>
    <property type="match status" value="1"/>
</dbReference>
<gene>
    <name evidence="12" type="ORF">AXG93_3890s1100</name>
</gene>
<sequence>MATAMSVILMALAALLFVSILRNAMMLFRVAIWQRFKVIRMMKKEGYSGPPFSVFSDNLQESRAMKQKAREANALQRFGTVDHDIWHRVHPDIKEWKKLYGTSPSFYRALLHRNRETWGDDADEFKPERFKNGIAQACKHPYGYIPFGAGPRTCVAQNFAITEVELITSMILERFRFRLSPSYCDMPMVMLTLQPACGAPLILELLKP</sequence>
<evidence type="ECO:0000256" key="3">
    <source>
        <dbReference type="ARBA" id="ARBA00022692"/>
    </source>
</evidence>
<dbReference type="PANTHER" id="PTHR24282:SF258">
    <property type="entry name" value="CYTOCHROME P450"/>
    <property type="match status" value="1"/>
</dbReference>
<dbReference type="SUPFAM" id="SSF48264">
    <property type="entry name" value="Cytochrome P450"/>
    <property type="match status" value="1"/>
</dbReference>
<proteinExistence type="inferred from homology"/>
<dbReference type="InterPro" id="IPR001128">
    <property type="entry name" value="Cyt_P450"/>
</dbReference>
<keyword evidence="13" id="KW-1185">Reference proteome</keyword>
<dbReference type="Pfam" id="PF00067">
    <property type="entry name" value="p450"/>
    <property type="match status" value="1"/>
</dbReference>
<organism evidence="12 13">
    <name type="scientific">Marchantia polymorpha subsp. ruderalis</name>
    <dbReference type="NCBI Taxonomy" id="1480154"/>
    <lineage>
        <taxon>Eukaryota</taxon>
        <taxon>Viridiplantae</taxon>
        <taxon>Streptophyta</taxon>
        <taxon>Embryophyta</taxon>
        <taxon>Marchantiophyta</taxon>
        <taxon>Marchantiopsida</taxon>
        <taxon>Marchantiidae</taxon>
        <taxon>Marchantiales</taxon>
        <taxon>Marchantiaceae</taxon>
        <taxon>Marchantia</taxon>
    </lineage>
</organism>
<dbReference type="GO" id="GO:0020037">
    <property type="term" value="F:heme binding"/>
    <property type="evidence" value="ECO:0007669"/>
    <property type="project" value="InterPro"/>
</dbReference>
<protein>
    <recommendedName>
        <fullName evidence="14">Cytochrome P450</fullName>
    </recommendedName>
</protein>
<evidence type="ECO:0000256" key="11">
    <source>
        <dbReference type="SAM" id="Phobius"/>
    </source>
</evidence>
<dbReference type="InterPro" id="IPR050665">
    <property type="entry name" value="Cytochrome_P450_Monooxygen"/>
</dbReference>
<keyword evidence="4 9" id="KW-0479">Metal-binding</keyword>
<keyword evidence="6 10" id="KW-0560">Oxidoreductase</keyword>
<evidence type="ECO:0000313" key="12">
    <source>
        <dbReference type="EMBL" id="OAE31521.1"/>
    </source>
</evidence>
<feature type="transmembrane region" description="Helical" evidence="11">
    <location>
        <begin position="6"/>
        <end position="32"/>
    </location>
</feature>
<accession>A0A176WFY9</accession>
<comment type="caution">
    <text evidence="12">The sequence shown here is derived from an EMBL/GenBank/DDBJ whole genome shotgun (WGS) entry which is preliminary data.</text>
</comment>
<evidence type="ECO:0000256" key="9">
    <source>
        <dbReference type="PIRSR" id="PIRSR602401-1"/>
    </source>
</evidence>
<comment type="subcellular location">
    <subcellularLocation>
        <location evidence="1">Membrane</location>
    </subcellularLocation>
</comment>
<keyword evidence="10" id="KW-0503">Monooxygenase</keyword>
<dbReference type="GO" id="GO:0004497">
    <property type="term" value="F:monooxygenase activity"/>
    <property type="evidence" value="ECO:0007669"/>
    <property type="project" value="UniProtKB-KW"/>
</dbReference>
<dbReference type="InterPro" id="IPR036396">
    <property type="entry name" value="Cyt_P450_sf"/>
</dbReference>
<keyword evidence="8 11" id="KW-0472">Membrane</keyword>
<evidence type="ECO:0000256" key="8">
    <source>
        <dbReference type="ARBA" id="ARBA00023136"/>
    </source>
</evidence>
<feature type="binding site" description="axial binding residue" evidence="9">
    <location>
        <position position="154"/>
    </location>
    <ligand>
        <name>heme</name>
        <dbReference type="ChEBI" id="CHEBI:30413"/>
    </ligand>
    <ligandPart>
        <name>Fe</name>
        <dbReference type="ChEBI" id="CHEBI:18248"/>
    </ligandPart>
</feature>
<dbReference type="PRINTS" id="PR00463">
    <property type="entry name" value="EP450I"/>
</dbReference>
<dbReference type="PROSITE" id="PS00086">
    <property type="entry name" value="CYTOCHROME_P450"/>
    <property type="match status" value="1"/>
</dbReference>
<evidence type="ECO:0000256" key="1">
    <source>
        <dbReference type="ARBA" id="ARBA00004370"/>
    </source>
</evidence>
<evidence type="ECO:0000313" key="13">
    <source>
        <dbReference type="Proteomes" id="UP000077202"/>
    </source>
</evidence>
<evidence type="ECO:0000256" key="5">
    <source>
        <dbReference type="ARBA" id="ARBA00022989"/>
    </source>
</evidence>
<dbReference type="Proteomes" id="UP000077202">
    <property type="component" value="Unassembled WGS sequence"/>
</dbReference>
<reference evidence="12" key="1">
    <citation type="submission" date="2016-03" db="EMBL/GenBank/DDBJ databases">
        <title>Mechanisms controlling the formation of the plant cell surface in tip-growing cells are functionally conserved among land plants.</title>
        <authorList>
            <person name="Honkanen S."/>
            <person name="Jones V.A."/>
            <person name="Morieri G."/>
            <person name="Champion C."/>
            <person name="Hetherington A.J."/>
            <person name="Kelly S."/>
            <person name="Saint-Marcoux D."/>
            <person name="Proust H."/>
            <person name="Prescott H."/>
            <person name="Dolan L."/>
        </authorList>
    </citation>
    <scope>NUCLEOTIDE SEQUENCE [LARGE SCALE GENOMIC DNA]</scope>
    <source>
        <tissue evidence="12">Whole gametophyte</tissue>
    </source>
</reference>
<name>A0A176WFY9_MARPO</name>
<keyword evidence="5 11" id="KW-1133">Transmembrane helix</keyword>
<dbReference type="InterPro" id="IPR002401">
    <property type="entry name" value="Cyt_P450_E_grp-I"/>
</dbReference>
<dbReference type="PANTHER" id="PTHR24282">
    <property type="entry name" value="CYTOCHROME P450 FAMILY MEMBER"/>
    <property type="match status" value="1"/>
</dbReference>
<keyword evidence="2 9" id="KW-0349">Heme</keyword>
<keyword evidence="3 11" id="KW-0812">Transmembrane</keyword>
<dbReference type="GO" id="GO:0016020">
    <property type="term" value="C:membrane"/>
    <property type="evidence" value="ECO:0007669"/>
    <property type="project" value="UniProtKB-SubCell"/>
</dbReference>